<gene>
    <name evidence="1" type="ORF">DGYR_LOCUS12164</name>
</gene>
<reference evidence="1 2" key="1">
    <citation type="submission" date="2020-08" db="EMBL/GenBank/DDBJ databases">
        <authorList>
            <person name="Hejnol A."/>
        </authorList>
    </citation>
    <scope>NUCLEOTIDE SEQUENCE [LARGE SCALE GENOMIC DNA]</scope>
</reference>
<name>A0A7I8W959_9ANNE</name>
<proteinExistence type="predicted"/>
<dbReference type="EMBL" id="CAJFCJ010000022">
    <property type="protein sequence ID" value="CAD5124653.1"/>
    <property type="molecule type" value="Genomic_DNA"/>
</dbReference>
<dbReference type="AlphaFoldDB" id="A0A7I8W959"/>
<protein>
    <submittedName>
        <fullName evidence="1">DgyrCDS12920</fullName>
    </submittedName>
</protein>
<accession>A0A7I8W959</accession>
<comment type="caution">
    <text evidence="1">The sequence shown here is derived from an EMBL/GenBank/DDBJ whole genome shotgun (WGS) entry which is preliminary data.</text>
</comment>
<keyword evidence="2" id="KW-1185">Reference proteome</keyword>
<dbReference type="Proteomes" id="UP000549394">
    <property type="component" value="Unassembled WGS sequence"/>
</dbReference>
<organism evidence="1 2">
    <name type="scientific">Dimorphilus gyrociliatus</name>
    <dbReference type="NCBI Taxonomy" id="2664684"/>
    <lineage>
        <taxon>Eukaryota</taxon>
        <taxon>Metazoa</taxon>
        <taxon>Spiralia</taxon>
        <taxon>Lophotrochozoa</taxon>
        <taxon>Annelida</taxon>
        <taxon>Polychaeta</taxon>
        <taxon>Polychaeta incertae sedis</taxon>
        <taxon>Dinophilidae</taxon>
        <taxon>Dimorphilus</taxon>
    </lineage>
</organism>
<evidence type="ECO:0000313" key="1">
    <source>
        <dbReference type="EMBL" id="CAD5124653.1"/>
    </source>
</evidence>
<sequence length="152" mass="17213">MPIRIKVIISWDFGDMNGGLLADFVALSKILDILLVFTRSDEYMTAKAKPTPNLLIVHITAVGLAKRKNVMRKLQMKPPRRTKLSSLPDALTIGVSMCKKKVTATRDVKVIPRQEMATGTREYTDSHLICCTHERKNTLFATKKAIRYVKRI</sequence>
<evidence type="ECO:0000313" key="2">
    <source>
        <dbReference type="Proteomes" id="UP000549394"/>
    </source>
</evidence>